<protein>
    <recommendedName>
        <fullName evidence="4">Secreted protein</fullName>
    </recommendedName>
</protein>
<evidence type="ECO:0000256" key="1">
    <source>
        <dbReference type="SAM" id="SignalP"/>
    </source>
</evidence>
<evidence type="ECO:0000313" key="3">
    <source>
        <dbReference type="Proteomes" id="UP001492380"/>
    </source>
</evidence>
<evidence type="ECO:0000313" key="2">
    <source>
        <dbReference type="EMBL" id="KAK8240236.1"/>
    </source>
</evidence>
<dbReference type="EMBL" id="JBBWRZ010000003">
    <property type="protein sequence ID" value="KAK8240236.1"/>
    <property type="molecule type" value="Genomic_DNA"/>
</dbReference>
<proteinExistence type="predicted"/>
<keyword evidence="1" id="KW-0732">Signal</keyword>
<gene>
    <name evidence="2" type="ORF">HDK90DRAFT_177489</name>
</gene>
<comment type="caution">
    <text evidence="2">The sequence shown here is derived from an EMBL/GenBank/DDBJ whole genome shotgun (WGS) entry which is preliminary data.</text>
</comment>
<name>A0ABR1YVL3_9PEZI</name>
<accession>A0ABR1YVL3</accession>
<feature type="signal peptide" evidence="1">
    <location>
        <begin position="1"/>
        <end position="19"/>
    </location>
</feature>
<evidence type="ECO:0008006" key="4">
    <source>
        <dbReference type="Google" id="ProtNLM"/>
    </source>
</evidence>
<organism evidence="2 3">
    <name type="scientific">Phyllosticta capitalensis</name>
    <dbReference type="NCBI Taxonomy" id="121624"/>
    <lineage>
        <taxon>Eukaryota</taxon>
        <taxon>Fungi</taxon>
        <taxon>Dikarya</taxon>
        <taxon>Ascomycota</taxon>
        <taxon>Pezizomycotina</taxon>
        <taxon>Dothideomycetes</taxon>
        <taxon>Dothideomycetes incertae sedis</taxon>
        <taxon>Botryosphaeriales</taxon>
        <taxon>Phyllostictaceae</taxon>
        <taxon>Phyllosticta</taxon>
    </lineage>
</organism>
<feature type="chain" id="PRO_5047285751" description="Secreted protein" evidence="1">
    <location>
        <begin position="20"/>
        <end position="93"/>
    </location>
</feature>
<sequence>MSPCFLWRGFCMTLMSTLARRRLFPPQQEVRCKSKAISLLHKHRRPDLNLAAHSGNSSGGRLQACKPASLQASTKQATVGCWRSAGARPPHRR</sequence>
<dbReference type="Proteomes" id="UP001492380">
    <property type="component" value="Unassembled WGS sequence"/>
</dbReference>
<reference evidence="2 3" key="1">
    <citation type="submission" date="2024-04" db="EMBL/GenBank/DDBJ databases">
        <title>Phyllosticta paracitricarpa is synonymous to the EU quarantine fungus P. citricarpa based on phylogenomic analyses.</title>
        <authorList>
            <consortium name="Lawrence Berkeley National Laboratory"/>
            <person name="Van Ingen-Buijs V.A."/>
            <person name="Van Westerhoven A.C."/>
            <person name="Haridas S."/>
            <person name="Skiadas P."/>
            <person name="Martin F."/>
            <person name="Groenewald J.Z."/>
            <person name="Crous P.W."/>
            <person name="Seidl M.F."/>
        </authorList>
    </citation>
    <scope>NUCLEOTIDE SEQUENCE [LARGE SCALE GENOMIC DNA]</scope>
    <source>
        <strain evidence="2 3">CBS 123374</strain>
    </source>
</reference>
<keyword evidence="3" id="KW-1185">Reference proteome</keyword>